<feature type="transmembrane region" description="Helical" evidence="7">
    <location>
        <begin position="352"/>
        <end position="372"/>
    </location>
</feature>
<keyword evidence="6 7" id="KW-0472">Membrane</keyword>
<dbReference type="InterPro" id="IPR036259">
    <property type="entry name" value="MFS_trans_sf"/>
</dbReference>
<feature type="transmembrane region" description="Helical" evidence="7">
    <location>
        <begin position="12"/>
        <end position="36"/>
    </location>
</feature>
<dbReference type="EMBL" id="JBHUMX010000014">
    <property type="protein sequence ID" value="MFD2628503.1"/>
    <property type="molecule type" value="Genomic_DNA"/>
</dbReference>
<dbReference type="RefSeq" id="WP_379561217.1">
    <property type="nucleotide sequence ID" value="NZ_JBHUMX010000014.1"/>
</dbReference>
<dbReference type="PANTHER" id="PTHR43266">
    <property type="entry name" value="MACROLIDE-EFFLUX PROTEIN"/>
    <property type="match status" value="1"/>
</dbReference>
<dbReference type="Proteomes" id="UP001597451">
    <property type="component" value="Unassembled WGS sequence"/>
</dbReference>
<dbReference type="CDD" id="cd06173">
    <property type="entry name" value="MFS_MefA_like"/>
    <property type="match status" value="1"/>
</dbReference>
<dbReference type="PROSITE" id="PS50850">
    <property type="entry name" value="MFS"/>
    <property type="match status" value="1"/>
</dbReference>
<dbReference type="Gene3D" id="1.20.1250.20">
    <property type="entry name" value="MFS general substrate transporter like domains"/>
    <property type="match status" value="1"/>
</dbReference>
<sequence>MNKKLKWKYPALFLLKVGISNVGDWIYFLALNLVVLNMTGSALAVVGLYLVKPMAVLLTNSWAGSFIDRLNKRMLMIWLDLLRGIVIGFLPFFIESLSLIYVMVLFINMMASIFEPASMSYMTRLIAPNMRKRFNSVHSFVSSGAFLVGPAVTGVLLLTASPTFAIYLNAIALIIASIITWLLPNVEKDDVIVKKDRIITRAILKSDWQTVIMYSLNNRYVITIYFLFTTVMIVLASAVDSLEASFAKQVLLLSDSEYGFLVTIAGAGIIIGAAINTLVAHKLNISIMVGVGTFFVTVGYIVYAFSASFFYAGLGFFILAFFIACANTGFLTFYQNHVPTNMMGRIGSIYNLLEAILIIVVTTLLGGATLFLSIRFTVILGVCCMLIVSAVLLAATILPSKRDFFTMHITD</sequence>
<dbReference type="InterPro" id="IPR020846">
    <property type="entry name" value="MFS_dom"/>
</dbReference>
<evidence type="ECO:0000256" key="3">
    <source>
        <dbReference type="ARBA" id="ARBA00022475"/>
    </source>
</evidence>
<gene>
    <name evidence="9" type="ORF">ACFSUN_06845</name>
</gene>
<dbReference type="InterPro" id="IPR022324">
    <property type="entry name" value="Bacilysin_exporter_BacE_put"/>
</dbReference>
<feature type="transmembrane region" description="Helical" evidence="7">
    <location>
        <begin position="42"/>
        <end position="63"/>
    </location>
</feature>
<evidence type="ECO:0000313" key="10">
    <source>
        <dbReference type="Proteomes" id="UP001597451"/>
    </source>
</evidence>
<keyword evidence="5 7" id="KW-1133">Transmembrane helix</keyword>
<keyword evidence="2" id="KW-0813">Transport</keyword>
<feature type="transmembrane region" description="Helical" evidence="7">
    <location>
        <begin position="100"/>
        <end position="117"/>
    </location>
</feature>
<reference evidence="10" key="1">
    <citation type="journal article" date="2019" name="Int. J. Syst. Evol. Microbiol.">
        <title>The Global Catalogue of Microorganisms (GCM) 10K type strain sequencing project: providing services to taxonomists for standard genome sequencing and annotation.</title>
        <authorList>
            <consortium name="The Broad Institute Genomics Platform"/>
            <consortium name="The Broad Institute Genome Sequencing Center for Infectious Disease"/>
            <person name="Wu L."/>
            <person name="Ma J."/>
        </authorList>
    </citation>
    <scope>NUCLEOTIDE SEQUENCE [LARGE SCALE GENOMIC DNA]</scope>
    <source>
        <strain evidence="10">TISTR 1858</strain>
    </source>
</reference>
<accession>A0ABW5PYP2</accession>
<feature type="transmembrane region" description="Helical" evidence="7">
    <location>
        <begin position="75"/>
        <end position="94"/>
    </location>
</feature>
<evidence type="ECO:0000256" key="2">
    <source>
        <dbReference type="ARBA" id="ARBA00022448"/>
    </source>
</evidence>
<feature type="transmembrane region" description="Helical" evidence="7">
    <location>
        <begin position="137"/>
        <end position="158"/>
    </location>
</feature>
<evidence type="ECO:0000259" key="8">
    <source>
        <dbReference type="PROSITE" id="PS50850"/>
    </source>
</evidence>
<feature type="transmembrane region" description="Helical" evidence="7">
    <location>
        <begin position="309"/>
        <end position="331"/>
    </location>
</feature>
<evidence type="ECO:0000313" key="9">
    <source>
        <dbReference type="EMBL" id="MFD2628503.1"/>
    </source>
</evidence>
<organism evidence="9 10">
    <name type="scientific">Oceanobacillus kapialis</name>
    <dbReference type="NCBI Taxonomy" id="481353"/>
    <lineage>
        <taxon>Bacteria</taxon>
        <taxon>Bacillati</taxon>
        <taxon>Bacillota</taxon>
        <taxon>Bacilli</taxon>
        <taxon>Bacillales</taxon>
        <taxon>Bacillaceae</taxon>
        <taxon>Oceanobacillus</taxon>
    </lineage>
</organism>
<evidence type="ECO:0000256" key="4">
    <source>
        <dbReference type="ARBA" id="ARBA00022692"/>
    </source>
</evidence>
<evidence type="ECO:0000256" key="6">
    <source>
        <dbReference type="ARBA" id="ARBA00023136"/>
    </source>
</evidence>
<keyword evidence="3" id="KW-1003">Cell membrane</keyword>
<feature type="transmembrane region" description="Helical" evidence="7">
    <location>
        <begin position="378"/>
        <end position="398"/>
    </location>
</feature>
<dbReference type="InterPro" id="IPR011701">
    <property type="entry name" value="MFS"/>
</dbReference>
<evidence type="ECO:0000256" key="5">
    <source>
        <dbReference type="ARBA" id="ARBA00022989"/>
    </source>
</evidence>
<name>A0ABW5PYP2_9BACI</name>
<feature type="transmembrane region" description="Helical" evidence="7">
    <location>
        <begin position="220"/>
        <end position="238"/>
    </location>
</feature>
<comment type="subcellular location">
    <subcellularLocation>
        <location evidence="1">Cell membrane</location>
        <topology evidence="1">Multi-pass membrane protein</topology>
    </subcellularLocation>
</comment>
<dbReference type="PANTHER" id="PTHR43266:SF2">
    <property type="entry name" value="MAJOR FACILITATOR SUPERFAMILY (MFS) PROFILE DOMAIN-CONTAINING PROTEIN"/>
    <property type="match status" value="1"/>
</dbReference>
<feature type="domain" description="Major facilitator superfamily (MFS) profile" evidence="8">
    <location>
        <begin position="1"/>
        <end position="402"/>
    </location>
</feature>
<feature type="transmembrane region" description="Helical" evidence="7">
    <location>
        <begin position="285"/>
        <end position="303"/>
    </location>
</feature>
<feature type="transmembrane region" description="Helical" evidence="7">
    <location>
        <begin position="164"/>
        <end position="184"/>
    </location>
</feature>
<keyword evidence="10" id="KW-1185">Reference proteome</keyword>
<dbReference type="SUPFAM" id="SSF103473">
    <property type="entry name" value="MFS general substrate transporter"/>
    <property type="match status" value="1"/>
</dbReference>
<dbReference type="Pfam" id="PF07690">
    <property type="entry name" value="MFS_1"/>
    <property type="match status" value="1"/>
</dbReference>
<proteinExistence type="predicted"/>
<evidence type="ECO:0000256" key="1">
    <source>
        <dbReference type="ARBA" id="ARBA00004651"/>
    </source>
</evidence>
<protein>
    <submittedName>
        <fullName evidence="9">MFS transporter</fullName>
    </submittedName>
</protein>
<dbReference type="PRINTS" id="PR01988">
    <property type="entry name" value="EXPORTERBACE"/>
</dbReference>
<comment type="caution">
    <text evidence="9">The sequence shown here is derived from an EMBL/GenBank/DDBJ whole genome shotgun (WGS) entry which is preliminary data.</text>
</comment>
<feature type="transmembrane region" description="Helical" evidence="7">
    <location>
        <begin position="258"/>
        <end position="278"/>
    </location>
</feature>
<keyword evidence="4 7" id="KW-0812">Transmembrane</keyword>
<evidence type="ECO:0000256" key="7">
    <source>
        <dbReference type="SAM" id="Phobius"/>
    </source>
</evidence>